<evidence type="ECO:0000259" key="1">
    <source>
        <dbReference type="Pfam" id="PF06172"/>
    </source>
</evidence>
<sequence>MKYSDLLKHPEGGRYLEVYRSANHVVSGDKTRTALTHIYFSLEPHEVSRFHRVSNDEVWNLYQGEGLYLYQWDGQSTGMVSIELSVKSMNFCHVIPAGYWQAAVPIKDRVLVGCSVAPGFEFEDFELIEPGSDTANAILKLDSGLAKLI</sequence>
<dbReference type="RefSeq" id="WP_215619130.1">
    <property type="nucleotide sequence ID" value="NZ_JADOER010000012.1"/>
</dbReference>
<feature type="domain" description="DUF985" evidence="1">
    <location>
        <begin position="5"/>
        <end position="127"/>
    </location>
</feature>
<evidence type="ECO:0000313" key="3">
    <source>
        <dbReference type="Proteomes" id="UP001196661"/>
    </source>
</evidence>
<dbReference type="CDD" id="cd06121">
    <property type="entry name" value="cupin_YML079wp"/>
    <property type="match status" value="1"/>
</dbReference>
<accession>A0ABS5Y5V8</accession>
<dbReference type="Gene3D" id="2.60.120.10">
    <property type="entry name" value="Jelly Rolls"/>
    <property type="match status" value="1"/>
</dbReference>
<dbReference type="SUPFAM" id="SSF51182">
    <property type="entry name" value="RmlC-like cupins"/>
    <property type="match status" value="1"/>
</dbReference>
<protein>
    <submittedName>
        <fullName evidence="2">Cupin domain-containing protein</fullName>
    </submittedName>
</protein>
<dbReference type="Pfam" id="PF06172">
    <property type="entry name" value="Cupin_5"/>
    <property type="match status" value="1"/>
</dbReference>
<keyword evidence="3" id="KW-1185">Reference proteome</keyword>
<organism evidence="2 3">
    <name type="scientific">Leptothoe kymatousa TAU-MAC 1615</name>
    <dbReference type="NCBI Taxonomy" id="2364775"/>
    <lineage>
        <taxon>Bacteria</taxon>
        <taxon>Bacillati</taxon>
        <taxon>Cyanobacteriota</taxon>
        <taxon>Cyanophyceae</taxon>
        <taxon>Nodosilineales</taxon>
        <taxon>Cymatolegaceae</taxon>
        <taxon>Leptothoe</taxon>
        <taxon>Leptothoe kymatousa</taxon>
    </lineage>
</organism>
<proteinExistence type="predicted"/>
<dbReference type="PANTHER" id="PTHR33387:SF3">
    <property type="entry name" value="DUF985 DOMAIN-CONTAINING PROTEIN"/>
    <property type="match status" value="1"/>
</dbReference>
<dbReference type="InterPro" id="IPR014710">
    <property type="entry name" value="RmlC-like_jellyroll"/>
</dbReference>
<dbReference type="InterPro" id="IPR039935">
    <property type="entry name" value="YML079W-like"/>
</dbReference>
<name>A0ABS5Y5V8_9CYAN</name>
<evidence type="ECO:0000313" key="2">
    <source>
        <dbReference type="EMBL" id="MBT9313233.1"/>
    </source>
</evidence>
<gene>
    <name evidence="2" type="ORF">IXB28_13540</name>
</gene>
<dbReference type="InterPro" id="IPR011051">
    <property type="entry name" value="RmlC_Cupin_sf"/>
</dbReference>
<dbReference type="InterPro" id="IPR009327">
    <property type="entry name" value="Cupin_DUF985"/>
</dbReference>
<comment type="caution">
    <text evidence="2">The sequence shown here is derived from an EMBL/GenBank/DDBJ whole genome shotgun (WGS) entry which is preliminary data.</text>
</comment>
<dbReference type="PANTHER" id="PTHR33387">
    <property type="entry name" value="RMLC-LIKE JELLY ROLL FOLD PROTEIN"/>
    <property type="match status" value="1"/>
</dbReference>
<reference evidence="2 3" key="1">
    <citation type="journal article" date="2021" name="Mar. Drugs">
        <title>Genome Reduction and Secondary Metabolism of the Marine Sponge-Associated Cyanobacterium Leptothoe.</title>
        <authorList>
            <person name="Konstantinou D."/>
            <person name="Popin R.V."/>
            <person name="Fewer D.P."/>
            <person name="Sivonen K."/>
            <person name="Gkelis S."/>
        </authorList>
    </citation>
    <scope>NUCLEOTIDE SEQUENCE [LARGE SCALE GENOMIC DNA]</scope>
    <source>
        <strain evidence="2 3">TAU-MAC 1615</strain>
    </source>
</reference>
<dbReference type="EMBL" id="JADOER010000012">
    <property type="protein sequence ID" value="MBT9313233.1"/>
    <property type="molecule type" value="Genomic_DNA"/>
</dbReference>
<dbReference type="Proteomes" id="UP001196661">
    <property type="component" value="Unassembled WGS sequence"/>
</dbReference>